<comment type="caution">
    <text evidence="2">The sequence shown here is derived from an EMBL/GenBank/DDBJ whole genome shotgun (WGS) entry which is preliminary data.</text>
</comment>
<gene>
    <name evidence="2" type="ORF">BAUR9175_03303</name>
</gene>
<dbReference type="Proteomes" id="UP000234525">
    <property type="component" value="Unassembled WGS sequence"/>
</dbReference>
<keyword evidence="2" id="KW-0808">Transferase</keyword>
<protein>
    <submittedName>
        <fullName evidence="2">Methyltransferase domain-containing protein</fullName>
    </submittedName>
</protein>
<dbReference type="Pfam" id="PF08241">
    <property type="entry name" value="Methyltransf_11"/>
    <property type="match status" value="1"/>
</dbReference>
<feature type="domain" description="Methyltransferase type 11" evidence="1">
    <location>
        <begin position="61"/>
        <end position="152"/>
    </location>
</feature>
<evidence type="ECO:0000313" key="2">
    <source>
        <dbReference type="EMBL" id="SMX96746.1"/>
    </source>
</evidence>
<dbReference type="SUPFAM" id="SSF53335">
    <property type="entry name" value="S-adenosyl-L-methionine-dependent methyltransferases"/>
    <property type="match status" value="1"/>
</dbReference>
<dbReference type="InterPro" id="IPR013216">
    <property type="entry name" value="Methyltransf_11"/>
</dbReference>
<dbReference type="CDD" id="cd02440">
    <property type="entry name" value="AdoMet_MTases"/>
    <property type="match status" value="1"/>
</dbReference>
<evidence type="ECO:0000313" key="3">
    <source>
        <dbReference type="Proteomes" id="UP000234525"/>
    </source>
</evidence>
<name>A0A2H1KAP2_BREAU</name>
<evidence type="ECO:0000259" key="1">
    <source>
        <dbReference type="Pfam" id="PF08241"/>
    </source>
</evidence>
<dbReference type="Gene3D" id="3.40.50.150">
    <property type="entry name" value="Vaccinia Virus protein VP39"/>
    <property type="match status" value="1"/>
</dbReference>
<dbReference type="RefSeq" id="WP_164743343.1">
    <property type="nucleotide sequence ID" value="NZ_CP025330.1"/>
</dbReference>
<reference evidence="2" key="1">
    <citation type="submission" date="2017-03" db="EMBL/GenBank/DDBJ databases">
        <authorList>
            <person name="Monnet C."/>
        </authorList>
    </citation>
    <scope>NUCLEOTIDE SEQUENCE [LARGE SCALE GENOMIC DNA]</scope>
    <source>
        <strain evidence="2">ATCC 9175</strain>
    </source>
</reference>
<sequence>MGNTSDLRPEVDSSRERARCWYQQPDLVPIARAHDAKVEPLYSAFVADKIADLGLDTPDIIDIGCGEGILATLIDDFNSYIGIDPDGSDLHTNTVKSPDNVQFVRASVEGIPSTVHCADVIVSSLNVALWDDPARRCAELRGRLRPSGHLLIVDLMRVGPRLMRSADEKLSQFLIDQHNVSLTREDVDAICRTSLPGADVSIFEDKSDAIVPSDGATSNYGNLFLIHYRKA</sequence>
<dbReference type="AlphaFoldDB" id="A0A2H1KAP2"/>
<organism evidence="2 3">
    <name type="scientific">Brevibacterium aurantiacum</name>
    <dbReference type="NCBI Taxonomy" id="273384"/>
    <lineage>
        <taxon>Bacteria</taxon>
        <taxon>Bacillati</taxon>
        <taxon>Actinomycetota</taxon>
        <taxon>Actinomycetes</taxon>
        <taxon>Micrococcales</taxon>
        <taxon>Brevibacteriaceae</taxon>
        <taxon>Brevibacterium</taxon>
    </lineage>
</organism>
<accession>A0A2H1KAP2</accession>
<dbReference type="InterPro" id="IPR029063">
    <property type="entry name" value="SAM-dependent_MTases_sf"/>
</dbReference>
<dbReference type="GO" id="GO:0032259">
    <property type="term" value="P:methylation"/>
    <property type="evidence" value="ECO:0007669"/>
    <property type="project" value="UniProtKB-KW"/>
</dbReference>
<dbReference type="EMBL" id="FXZB01000028">
    <property type="protein sequence ID" value="SMX96746.1"/>
    <property type="molecule type" value="Genomic_DNA"/>
</dbReference>
<keyword evidence="2" id="KW-0489">Methyltransferase</keyword>
<keyword evidence="3" id="KW-1185">Reference proteome</keyword>
<proteinExistence type="predicted"/>
<dbReference type="GO" id="GO:0008757">
    <property type="term" value="F:S-adenosylmethionine-dependent methyltransferase activity"/>
    <property type="evidence" value="ECO:0007669"/>
    <property type="project" value="InterPro"/>
</dbReference>